<organism evidence="2 3">
    <name type="scientific">Portunus trituberculatus</name>
    <name type="common">Swimming crab</name>
    <name type="synonym">Neptunus trituberculatus</name>
    <dbReference type="NCBI Taxonomy" id="210409"/>
    <lineage>
        <taxon>Eukaryota</taxon>
        <taxon>Metazoa</taxon>
        <taxon>Ecdysozoa</taxon>
        <taxon>Arthropoda</taxon>
        <taxon>Crustacea</taxon>
        <taxon>Multicrustacea</taxon>
        <taxon>Malacostraca</taxon>
        <taxon>Eumalacostraca</taxon>
        <taxon>Eucarida</taxon>
        <taxon>Decapoda</taxon>
        <taxon>Pleocyemata</taxon>
        <taxon>Brachyura</taxon>
        <taxon>Eubrachyura</taxon>
        <taxon>Portunoidea</taxon>
        <taxon>Portunidae</taxon>
        <taxon>Portuninae</taxon>
        <taxon>Portunus</taxon>
    </lineage>
</organism>
<reference evidence="2 3" key="1">
    <citation type="submission" date="2019-05" db="EMBL/GenBank/DDBJ databases">
        <title>Another draft genome of Portunus trituberculatus and its Hox gene families provides insights of decapod evolution.</title>
        <authorList>
            <person name="Jeong J.-H."/>
            <person name="Song I."/>
            <person name="Kim S."/>
            <person name="Choi T."/>
            <person name="Kim D."/>
            <person name="Ryu S."/>
            <person name="Kim W."/>
        </authorList>
    </citation>
    <scope>NUCLEOTIDE SEQUENCE [LARGE SCALE GENOMIC DNA]</scope>
    <source>
        <tissue evidence="2">Muscle</tissue>
    </source>
</reference>
<name>A0A5B7HH41_PORTR</name>
<evidence type="ECO:0000313" key="3">
    <source>
        <dbReference type="Proteomes" id="UP000324222"/>
    </source>
</evidence>
<comment type="caution">
    <text evidence="2">The sequence shown here is derived from an EMBL/GenBank/DDBJ whole genome shotgun (WGS) entry which is preliminary data.</text>
</comment>
<evidence type="ECO:0000256" key="1">
    <source>
        <dbReference type="SAM" id="MobiDB-lite"/>
    </source>
</evidence>
<dbReference type="EMBL" id="VSRR010028801">
    <property type="protein sequence ID" value="MPC69049.1"/>
    <property type="molecule type" value="Genomic_DNA"/>
</dbReference>
<feature type="compositionally biased region" description="Low complexity" evidence="1">
    <location>
        <begin position="114"/>
        <end position="139"/>
    </location>
</feature>
<dbReference type="Proteomes" id="UP000324222">
    <property type="component" value="Unassembled WGS sequence"/>
</dbReference>
<feature type="compositionally biased region" description="Polar residues" evidence="1">
    <location>
        <begin position="26"/>
        <end position="49"/>
    </location>
</feature>
<feature type="region of interest" description="Disordered" evidence="1">
    <location>
        <begin position="1"/>
        <end position="77"/>
    </location>
</feature>
<feature type="region of interest" description="Disordered" evidence="1">
    <location>
        <begin position="106"/>
        <end position="189"/>
    </location>
</feature>
<dbReference type="SUPFAM" id="SSF56219">
    <property type="entry name" value="DNase I-like"/>
    <property type="match status" value="1"/>
</dbReference>
<dbReference type="Gene3D" id="3.60.10.10">
    <property type="entry name" value="Endonuclease/exonuclease/phosphatase"/>
    <property type="match status" value="1"/>
</dbReference>
<accession>A0A5B7HH41</accession>
<evidence type="ECO:0000313" key="2">
    <source>
        <dbReference type="EMBL" id="MPC69049.1"/>
    </source>
</evidence>
<feature type="compositionally biased region" description="Polar residues" evidence="1">
    <location>
        <begin position="56"/>
        <end position="66"/>
    </location>
</feature>
<sequence length="279" mass="30143">MSLKAVQHLQPPRPEETGQKLPPTPNNLQNSARSSSTTTKDGQPATPTNKHVKDAPTSSDTTTNGAPHNLQKRLEGHVPHIRIYSSIYAGQGGTNGCYRFPHGDSCSQDLQEETSTPTTQSSQSISSSITINTTNSCPSGSTGDNTGISEHRTKEGSPRANAQSEQTAAPPITTGNQNNTAASQPDEGEHDQAIKILKWNCCSIRNKLHLLMADAFVHRRDVILLQETRLPEDRNVRFPGYSAYHLPAIEGQTVGCSVLVKNSIPSKRIEHPIHCGDGT</sequence>
<protein>
    <recommendedName>
        <fullName evidence="4">Endonuclease/exonuclease/phosphatase domain-containing protein</fullName>
    </recommendedName>
</protein>
<evidence type="ECO:0008006" key="4">
    <source>
        <dbReference type="Google" id="ProtNLM"/>
    </source>
</evidence>
<feature type="compositionally biased region" description="Polar residues" evidence="1">
    <location>
        <begin position="160"/>
        <end position="183"/>
    </location>
</feature>
<keyword evidence="3" id="KW-1185">Reference proteome</keyword>
<gene>
    <name evidence="2" type="ORF">E2C01_063262</name>
</gene>
<dbReference type="InterPro" id="IPR036691">
    <property type="entry name" value="Endo/exonu/phosph_ase_sf"/>
</dbReference>
<proteinExistence type="predicted"/>
<dbReference type="AlphaFoldDB" id="A0A5B7HH41"/>